<sequence length="216" mass="24585">MLGCPCVMRAQENLPEAAPDSSVMAVLKSADSIVVPAATKMKMEFKPSPTKATLLALVPGLGQIYNRKYWKLPIVYGGFMGCLYAITWNNKNYQDYSAAYKDILIDYNNGNPLPEKDWHDSWTLLLPNGRDAAEYVKNTQFHSQLKSRKDFYRRYRDLSIIITVGIYFLSIIDAYIDAQLFDFDISPDLSMHLEPTVTPKTHYSPRTYGLNCSLTF</sequence>
<dbReference type="AlphaFoldDB" id="A0A8G2BWN3"/>
<dbReference type="InterPro" id="IPR043738">
    <property type="entry name" value="DUF5683"/>
</dbReference>
<evidence type="ECO:0000313" key="4">
    <source>
        <dbReference type="Proteomes" id="UP000236725"/>
    </source>
</evidence>
<evidence type="ECO:0000256" key="1">
    <source>
        <dbReference type="SAM" id="Phobius"/>
    </source>
</evidence>
<evidence type="ECO:0000259" key="2">
    <source>
        <dbReference type="Pfam" id="PF18935"/>
    </source>
</evidence>
<keyword evidence="4" id="KW-1185">Reference proteome</keyword>
<dbReference type="EMBL" id="FNVS01000009">
    <property type="protein sequence ID" value="SEF91031.1"/>
    <property type="molecule type" value="Genomic_DNA"/>
</dbReference>
<protein>
    <recommendedName>
        <fullName evidence="2">DUF5683 domain-containing protein</fullName>
    </recommendedName>
</protein>
<keyword evidence="1" id="KW-0472">Membrane</keyword>
<evidence type="ECO:0000313" key="3">
    <source>
        <dbReference type="EMBL" id="SEF91031.1"/>
    </source>
</evidence>
<dbReference type="Pfam" id="PF18935">
    <property type="entry name" value="DUF5683"/>
    <property type="match status" value="1"/>
</dbReference>
<dbReference type="Proteomes" id="UP000236725">
    <property type="component" value="Unassembled WGS sequence"/>
</dbReference>
<organism evidence="3 4">
    <name type="scientific">Parabacteroides chinchillae</name>
    <dbReference type="NCBI Taxonomy" id="871327"/>
    <lineage>
        <taxon>Bacteria</taxon>
        <taxon>Pseudomonadati</taxon>
        <taxon>Bacteroidota</taxon>
        <taxon>Bacteroidia</taxon>
        <taxon>Bacteroidales</taxon>
        <taxon>Tannerellaceae</taxon>
        <taxon>Parabacteroides</taxon>
    </lineage>
</organism>
<name>A0A8G2BWN3_9BACT</name>
<feature type="domain" description="DUF5683" evidence="2">
    <location>
        <begin position="46"/>
        <end position="216"/>
    </location>
</feature>
<accession>A0A8G2BWN3</accession>
<reference evidence="3 4" key="1">
    <citation type="submission" date="2016-10" db="EMBL/GenBank/DDBJ databases">
        <authorList>
            <person name="Varghese N."/>
            <person name="Submissions S."/>
        </authorList>
    </citation>
    <scope>NUCLEOTIDE SEQUENCE [LARGE SCALE GENOMIC DNA]</scope>
    <source>
        <strain evidence="3 4">DSM 29073</strain>
    </source>
</reference>
<keyword evidence="1" id="KW-1133">Transmembrane helix</keyword>
<keyword evidence="1" id="KW-0812">Transmembrane</keyword>
<proteinExistence type="predicted"/>
<gene>
    <name evidence="3" type="ORF">SAMN05444001_10995</name>
</gene>
<comment type="caution">
    <text evidence="3">The sequence shown here is derived from an EMBL/GenBank/DDBJ whole genome shotgun (WGS) entry which is preliminary data.</text>
</comment>
<feature type="transmembrane region" description="Helical" evidence="1">
    <location>
        <begin position="158"/>
        <end position="176"/>
    </location>
</feature>